<proteinExistence type="predicted"/>
<accession>A0ABV6RL20</accession>
<sequence length="129" mass="14356">MSYRVEFSYDAGILRAHLSGGGRDLDSTIDAWRRIAAEIHERRPPAVLVVSDVPGEPFTPAQVQAFIQAMIGLGFESLRIAYVYSQAVRWHEGEVAEILAAEAGFEARAFAEERAARMWLRHGERAADV</sequence>
<name>A0ABV6RL20_9GAMM</name>
<dbReference type="RefSeq" id="WP_386666509.1">
    <property type="nucleotide sequence ID" value="NZ_JBHLTG010000001.1"/>
</dbReference>
<comment type="caution">
    <text evidence="1">The sequence shown here is derived from an EMBL/GenBank/DDBJ whole genome shotgun (WGS) entry which is preliminary data.</text>
</comment>
<protein>
    <recommendedName>
        <fullName evidence="3">STAS/SEC14 domain-containing protein</fullName>
    </recommendedName>
</protein>
<evidence type="ECO:0008006" key="3">
    <source>
        <dbReference type="Google" id="ProtNLM"/>
    </source>
</evidence>
<keyword evidence="2" id="KW-1185">Reference proteome</keyword>
<organism evidence="1 2">
    <name type="scientific">Lysobacter korlensis</name>
    <dbReference type="NCBI Taxonomy" id="553636"/>
    <lineage>
        <taxon>Bacteria</taxon>
        <taxon>Pseudomonadati</taxon>
        <taxon>Pseudomonadota</taxon>
        <taxon>Gammaproteobacteria</taxon>
        <taxon>Lysobacterales</taxon>
        <taxon>Lysobacteraceae</taxon>
        <taxon>Lysobacter</taxon>
    </lineage>
</organism>
<dbReference type="Proteomes" id="UP001589896">
    <property type="component" value="Unassembled WGS sequence"/>
</dbReference>
<evidence type="ECO:0000313" key="1">
    <source>
        <dbReference type="EMBL" id="MFC0677677.1"/>
    </source>
</evidence>
<reference evidence="1 2" key="1">
    <citation type="submission" date="2024-09" db="EMBL/GenBank/DDBJ databases">
        <authorList>
            <person name="Sun Q."/>
            <person name="Mori K."/>
        </authorList>
    </citation>
    <scope>NUCLEOTIDE SEQUENCE [LARGE SCALE GENOMIC DNA]</scope>
    <source>
        <strain evidence="1 2">KCTC 23076</strain>
    </source>
</reference>
<dbReference type="EMBL" id="JBHLTG010000001">
    <property type="protein sequence ID" value="MFC0677677.1"/>
    <property type="molecule type" value="Genomic_DNA"/>
</dbReference>
<gene>
    <name evidence="1" type="ORF">ACFFGH_07455</name>
</gene>
<evidence type="ECO:0000313" key="2">
    <source>
        <dbReference type="Proteomes" id="UP001589896"/>
    </source>
</evidence>